<dbReference type="InterPro" id="IPR002347">
    <property type="entry name" value="SDR_fam"/>
</dbReference>
<dbReference type="Gene3D" id="3.40.50.720">
    <property type="entry name" value="NAD(P)-binding Rossmann-like Domain"/>
    <property type="match status" value="1"/>
</dbReference>
<keyword evidence="4" id="KW-1185">Reference proteome</keyword>
<reference evidence="3 4" key="1">
    <citation type="submission" date="2024-09" db="EMBL/GenBank/DDBJ databases">
        <authorList>
            <person name="Sun Q."/>
            <person name="Mori K."/>
        </authorList>
    </citation>
    <scope>NUCLEOTIDE SEQUENCE [LARGE SCALE GENOMIC DNA]</scope>
    <source>
        <strain evidence="3 4">NCAIM B.02336</strain>
    </source>
</reference>
<keyword evidence="2" id="KW-0560">Oxidoreductase</keyword>
<protein>
    <submittedName>
        <fullName evidence="3">SDR family oxidoreductase</fullName>
    </submittedName>
</protein>
<dbReference type="PRINTS" id="PR00081">
    <property type="entry name" value="GDHRDH"/>
</dbReference>
<comment type="similarity">
    <text evidence="1">Belongs to the short-chain dehydrogenases/reductases (SDR) family.</text>
</comment>
<evidence type="ECO:0000256" key="1">
    <source>
        <dbReference type="ARBA" id="ARBA00006484"/>
    </source>
</evidence>
<comment type="caution">
    <text evidence="3">The sequence shown here is derived from an EMBL/GenBank/DDBJ whole genome shotgun (WGS) entry which is preliminary data.</text>
</comment>
<dbReference type="RefSeq" id="WP_377479482.1">
    <property type="nucleotide sequence ID" value="NZ_JBHLTN010000006.1"/>
</dbReference>
<sequence>MSDPARRPSTNARTVLVTGAARRLGREISLAFARAGWDVLAHHRHSADAARALQAEVEALGRRCQLLQADLRAPEAAAELLRQARATGGGLPQCIVNNASVFEADDALSASAAGLMEHLATNTVTPLLLANALAAALAQAGRPTAGRCSVVHVLDQKVHNLNPDYFSYTVSKLALAQAVALQAQALAPWVRVCGLSPGLMYLSGPQTQANFERASRVNLLRRPIDPADVARCALFIAENVSLNGATLQADNGQHLVALDRDVMFAVDGAQGAAS</sequence>
<dbReference type="EMBL" id="JBHLTN010000006">
    <property type="protein sequence ID" value="MFC0591442.1"/>
    <property type="molecule type" value="Genomic_DNA"/>
</dbReference>
<dbReference type="Pfam" id="PF13561">
    <property type="entry name" value="adh_short_C2"/>
    <property type="match status" value="1"/>
</dbReference>
<accession>A0ABV6PNM4</accession>
<proteinExistence type="inferred from homology"/>
<evidence type="ECO:0000256" key="2">
    <source>
        <dbReference type="ARBA" id="ARBA00023002"/>
    </source>
</evidence>
<gene>
    <name evidence="3" type="ORF">ACFFGG_02630</name>
</gene>
<evidence type="ECO:0000313" key="4">
    <source>
        <dbReference type="Proteomes" id="UP001589834"/>
    </source>
</evidence>
<dbReference type="Proteomes" id="UP001589834">
    <property type="component" value="Unassembled WGS sequence"/>
</dbReference>
<evidence type="ECO:0000313" key="3">
    <source>
        <dbReference type="EMBL" id="MFC0591442.1"/>
    </source>
</evidence>
<dbReference type="SUPFAM" id="SSF51735">
    <property type="entry name" value="NAD(P)-binding Rossmann-fold domains"/>
    <property type="match status" value="1"/>
</dbReference>
<dbReference type="InterPro" id="IPR036291">
    <property type="entry name" value="NAD(P)-bd_dom_sf"/>
</dbReference>
<dbReference type="PANTHER" id="PTHR43639">
    <property type="entry name" value="OXIDOREDUCTASE, SHORT-CHAIN DEHYDROGENASE/REDUCTASE FAMILY (AFU_ORTHOLOGUE AFUA_5G02870)"/>
    <property type="match status" value="1"/>
</dbReference>
<dbReference type="PANTHER" id="PTHR43639:SF1">
    <property type="entry name" value="SHORT-CHAIN DEHYDROGENASE_REDUCTASE FAMILY PROTEIN"/>
    <property type="match status" value="1"/>
</dbReference>
<organism evidence="3 4">
    <name type="scientific">Ottowia pentelensis</name>
    <dbReference type="NCBI Taxonomy" id="511108"/>
    <lineage>
        <taxon>Bacteria</taxon>
        <taxon>Pseudomonadati</taxon>
        <taxon>Pseudomonadota</taxon>
        <taxon>Betaproteobacteria</taxon>
        <taxon>Burkholderiales</taxon>
        <taxon>Comamonadaceae</taxon>
        <taxon>Ottowia</taxon>
    </lineage>
</organism>
<name>A0ABV6PNM4_9BURK</name>